<name>A0A554VJW9_9FLAO</name>
<keyword evidence="2" id="KW-1185">Reference proteome</keyword>
<dbReference type="EMBL" id="VLNR01000025">
    <property type="protein sequence ID" value="TSE08211.1"/>
    <property type="molecule type" value="Genomic_DNA"/>
</dbReference>
<dbReference type="AlphaFoldDB" id="A0A554VJW9"/>
<reference evidence="1 2" key="1">
    <citation type="submission" date="2019-07" db="EMBL/GenBank/DDBJ databases">
        <title>The draft genome sequence of Aquimarina algiphila M91.</title>
        <authorList>
            <person name="Meng X."/>
        </authorList>
    </citation>
    <scope>NUCLEOTIDE SEQUENCE [LARGE SCALE GENOMIC DNA]</scope>
    <source>
        <strain evidence="1 2">M91</strain>
    </source>
</reference>
<dbReference type="Proteomes" id="UP000318833">
    <property type="component" value="Unassembled WGS sequence"/>
</dbReference>
<accession>A0A554VJW9</accession>
<gene>
    <name evidence="1" type="ORF">FOF46_13485</name>
</gene>
<organism evidence="1 2">
    <name type="scientific">Aquimarina algiphila</name>
    <dbReference type="NCBI Taxonomy" id="2047982"/>
    <lineage>
        <taxon>Bacteria</taxon>
        <taxon>Pseudomonadati</taxon>
        <taxon>Bacteroidota</taxon>
        <taxon>Flavobacteriia</taxon>
        <taxon>Flavobacteriales</taxon>
        <taxon>Flavobacteriaceae</taxon>
        <taxon>Aquimarina</taxon>
    </lineage>
</organism>
<comment type="caution">
    <text evidence="1">The sequence shown here is derived from an EMBL/GenBank/DDBJ whole genome shotgun (WGS) entry which is preliminary data.</text>
</comment>
<sequence>MNTLKEVIQSTEKNFTHIHAGIDKVAFTQKVHELLQSHGYKLIQGNDANGMYEKGNRVLRILLGAFIQYFKFQIKTVENAEHLEVTVSRETSGMSGGLVGMNQVKKEMQAIEETFKNL</sequence>
<dbReference type="OrthoDB" id="3476253at2"/>
<protein>
    <submittedName>
        <fullName evidence="1">Uncharacterized protein</fullName>
    </submittedName>
</protein>
<evidence type="ECO:0000313" key="1">
    <source>
        <dbReference type="EMBL" id="TSE08211.1"/>
    </source>
</evidence>
<evidence type="ECO:0000313" key="2">
    <source>
        <dbReference type="Proteomes" id="UP000318833"/>
    </source>
</evidence>
<proteinExistence type="predicted"/>
<dbReference type="RefSeq" id="WP_143916780.1">
    <property type="nucleotide sequence ID" value="NZ_CANMIK010000025.1"/>
</dbReference>